<dbReference type="EMBL" id="OU893335">
    <property type="protein sequence ID" value="CAG9792433.1"/>
    <property type="molecule type" value="Genomic_DNA"/>
</dbReference>
<protein>
    <recommendedName>
        <fullName evidence="2">FP protein C-terminal domain-containing protein</fullName>
    </recommendedName>
</protein>
<dbReference type="InterPro" id="IPR057251">
    <property type="entry name" value="FP_C"/>
</dbReference>
<reference evidence="3" key="2">
    <citation type="submission" date="2022-10" db="EMBL/GenBank/DDBJ databases">
        <authorList>
            <consortium name="ENA_rothamsted_submissions"/>
            <consortium name="culmorum"/>
            <person name="King R."/>
        </authorList>
    </citation>
    <scope>NUCLEOTIDE SEQUENCE</scope>
</reference>
<dbReference type="Proteomes" id="UP001153714">
    <property type="component" value="Chromosome 4"/>
</dbReference>
<reference evidence="3" key="1">
    <citation type="submission" date="2021-12" db="EMBL/GenBank/DDBJ databases">
        <authorList>
            <person name="King R."/>
        </authorList>
    </citation>
    <scope>NUCLEOTIDE SEQUENCE</scope>
</reference>
<feature type="region of interest" description="Disordered" evidence="1">
    <location>
        <begin position="32"/>
        <end position="60"/>
    </location>
</feature>
<evidence type="ECO:0000313" key="3">
    <source>
        <dbReference type="EMBL" id="CAG9792433.1"/>
    </source>
</evidence>
<feature type="compositionally biased region" description="Polar residues" evidence="1">
    <location>
        <begin position="32"/>
        <end position="43"/>
    </location>
</feature>
<dbReference type="AlphaFoldDB" id="A0A9N9RAC3"/>
<organism evidence="3 4">
    <name type="scientific">Diatraea saccharalis</name>
    <name type="common">sugarcane borer</name>
    <dbReference type="NCBI Taxonomy" id="40085"/>
    <lineage>
        <taxon>Eukaryota</taxon>
        <taxon>Metazoa</taxon>
        <taxon>Ecdysozoa</taxon>
        <taxon>Arthropoda</taxon>
        <taxon>Hexapoda</taxon>
        <taxon>Insecta</taxon>
        <taxon>Pterygota</taxon>
        <taxon>Neoptera</taxon>
        <taxon>Endopterygota</taxon>
        <taxon>Lepidoptera</taxon>
        <taxon>Glossata</taxon>
        <taxon>Ditrysia</taxon>
        <taxon>Pyraloidea</taxon>
        <taxon>Crambidae</taxon>
        <taxon>Crambinae</taxon>
        <taxon>Diatraea</taxon>
    </lineage>
</organism>
<feature type="domain" description="FP protein C-terminal" evidence="2">
    <location>
        <begin position="278"/>
        <end position="329"/>
    </location>
</feature>
<evidence type="ECO:0000313" key="4">
    <source>
        <dbReference type="Proteomes" id="UP001153714"/>
    </source>
</evidence>
<sequence length="331" mass="38101">MSLKRTPPKSPEKGSLTPFLVQVDKTQIVRTSQTVSNTKSLNKNKSEGKLTHFGSEPNLTQPSEAMQNINTRNINKRIRRESNGDDIAASPSKDASIKCMIAAQDSKLDTIMEFMRDMKSQMNDVQESQEFMSCKYEELLNRFNSLEQQRREDKKYIHTLEKKIEYLEKNGRITNNELRNIPTNKAESKVDLLNILKKTGKFLDVSIEEQEVRNIYRVATAVPENKPIIVEFNGIFKKDELLQAVKSYNKKYPNNKVNTSHLSLTGPTKPVFITESLTFKNKKLYAIARDFAKSHNYRYCWTSRGTVYLRKNDGASAQRINEEEDLDCLKS</sequence>
<dbReference type="Pfam" id="PF25298">
    <property type="entry name" value="Baculo_FP_2nd"/>
    <property type="match status" value="1"/>
</dbReference>
<evidence type="ECO:0000256" key="1">
    <source>
        <dbReference type="SAM" id="MobiDB-lite"/>
    </source>
</evidence>
<accession>A0A9N9RAC3</accession>
<gene>
    <name evidence="3" type="ORF">DIATSA_LOCUS9962</name>
</gene>
<evidence type="ECO:0000259" key="2">
    <source>
        <dbReference type="Pfam" id="PF25298"/>
    </source>
</evidence>
<name>A0A9N9RAC3_9NEOP</name>
<proteinExistence type="predicted"/>
<dbReference type="OrthoDB" id="7442536at2759"/>
<keyword evidence="4" id="KW-1185">Reference proteome</keyword>